<organism evidence="3 4">
    <name type="scientific">Blomia tropicalis</name>
    <name type="common">Mite</name>
    <dbReference type="NCBI Taxonomy" id="40697"/>
    <lineage>
        <taxon>Eukaryota</taxon>
        <taxon>Metazoa</taxon>
        <taxon>Ecdysozoa</taxon>
        <taxon>Arthropoda</taxon>
        <taxon>Chelicerata</taxon>
        <taxon>Arachnida</taxon>
        <taxon>Acari</taxon>
        <taxon>Acariformes</taxon>
        <taxon>Sarcoptiformes</taxon>
        <taxon>Astigmata</taxon>
        <taxon>Glycyphagoidea</taxon>
        <taxon>Echimyopodidae</taxon>
        <taxon>Blomia</taxon>
    </lineage>
</organism>
<keyword evidence="4" id="KW-1185">Reference proteome</keyword>
<feature type="domain" description="Nose resistant-to-fluoxetine protein N-terminal" evidence="2">
    <location>
        <begin position="68"/>
        <end position="162"/>
    </location>
</feature>
<feature type="transmembrane region" description="Helical" evidence="1">
    <location>
        <begin position="641"/>
        <end position="664"/>
    </location>
</feature>
<evidence type="ECO:0000313" key="3">
    <source>
        <dbReference type="EMBL" id="KAJ6220549.1"/>
    </source>
</evidence>
<dbReference type="PANTHER" id="PTHR11161">
    <property type="entry name" value="O-ACYLTRANSFERASE"/>
    <property type="match status" value="1"/>
</dbReference>
<keyword evidence="1" id="KW-0472">Membrane</keyword>
<dbReference type="AlphaFoldDB" id="A0A9Q0M7Z8"/>
<name>A0A9Q0M7Z8_BLOTA</name>
<feature type="transmembrane region" description="Helical" evidence="1">
    <location>
        <begin position="568"/>
        <end position="591"/>
    </location>
</feature>
<evidence type="ECO:0000256" key="1">
    <source>
        <dbReference type="SAM" id="Phobius"/>
    </source>
</evidence>
<keyword evidence="1" id="KW-0812">Transmembrane</keyword>
<evidence type="ECO:0000313" key="4">
    <source>
        <dbReference type="Proteomes" id="UP001142055"/>
    </source>
</evidence>
<dbReference type="EMBL" id="JAPWDV010000002">
    <property type="protein sequence ID" value="KAJ6220549.1"/>
    <property type="molecule type" value="Genomic_DNA"/>
</dbReference>
<gene>
    <name evidence="3" type="ORF">RDWZM_006361</name>
</gene>
<keyword evidence="1" id="KW-1133">Transmembrane helix</keyword>
<dbReference type="Pfam" id="PF20146">
    <property type="entry name" value="NRF"/>
    <property type="match status" value="1"/>
</dbReference>
<reference evidence="3" key="1">
    <citation type="submission" date="2022-12" db="EMBL/GenBank/DDBJ databases">
        <title>Genome assemblies of Blomia tropicalis.</title>
        <authorList>
            <person name="Cui Y."/>
        </authorList>
    </citation>
    <scope>NUCLEOTIDE SEQUENCE</scope>
    <source>
        <tissue evidence="3">Adult mites</tissue>
    </source>
</reference>
<dbReference type="InterPro" id="IPR006621">
    <property type="entry name" value="Nose-resist-to-fluoxetine_N"/>
</dbReference>
<dbReference type="PANTHER" id="PTHR11161:SF0">
    <property type="entry name" value="O-ACYLTRANSFERASE LIKE PROTEIN"/>
    <property type="match status" value="1"/>
</dbReference>
<comment type="caution">
    <text evidence="3">The sequence shown here is derived from an EMBL/GenBank/DDBJ whole genome shotgun (WGS) entry which is preliminary data.</text>
</comment>
<feature type="transmembrane region" description="Helical" evidence="1">
    <location>
        <begin position="373"/>
        <end position="398"/>
    </location>
</feature>
<dbReference type="InterPro" id="IPR052728">
    <property type="entry name" value="O2_lipid_transport_reg"/>
</dbReference>
<dbReference type="OMA" id="RNPTEEW"/>
<feature type="transmembrane region" description="Helical" evidence="1">
    <location>
        <begin position="612"/>
        <end position="629"/>
    </location>
</feature>
<feature type="transmembrane region" description="Helical" evidence="1">
    <location>
        <begin position="516"/>
        <end position="536"/>
    </location>
</feature>
<evidence type="ECO:0000259" key="2">
    <source>
        <dbReference type="Pfam" id="PF20146"/>
    </source>
</evidence>
<feature type="transmembrane region" description="Helical" evidence="1">
    <location>
        <begin position="220"/>
        <end position="238"/>
    </location>
</feature>
<sequence>MQIEVEQSQTKFVSYIEELKNYSSLNKEQENCINAIVYTLQNGYIQSWSSDLIDSNSIKNDQTVIDNLRKLKFIDYGDYDRCLSVRNISMTSFSFDGKYCLLSFKTPKLGYEPFNTTKINHLVNHENLKQILWTFLANRNVHSFSFGICIPSICNSNFMANLINQFGDFMKGIPFKSLLMPVFISPFSDYETNWLRYMPAHVQYCQTWTPHDRSSFSYKISLSVVLIIFFVTFSATLIHEFEHLKYFQCSQLVSKVATCFHFPTNLKLFFQTKSTVNNIRTAFDSSFLFGIRVNLVFIVVVNHIIGIVFVFLEFPITIYANFPNYYIEKLKRLPLIQNGIGKIPFVMAIFFSITSFLATQITLTRYRRAVPSFWSYFIIRYLRLAPSILFIICCGIVLQQHGSGPLFHSDLTNLEMDKCRSNWWANLLMIENFWNIDQMCQPIQWFIVVNFQLYILLYPVLYLYYKNKFWGKMAVLVGCLTYLILPLLVAWKQVPYLRLDFLLQLQYRPVYDSFRLFYTSPIFYTIPFFLGALVAMELHEKNYPFYSRFEPFSRQYQSDSNEQWSMSYIIAIMIVYTLMVLLSCTCLYIFSTSDSLMKRLLSCRYWIPLDKLSYGIYLSHPIIIWYNTLHIRDTIKLNPFFTIQLILLFYVQSILLAFILYIFVELPITNVRREFFGRVRESNNTSCQNQDVHIELN</sequence>
<feature type="transmembrane region" description="Helical" evidence="1">
    <location>
        <begin position="445"/>
        <end position="464"/>
    </location>
</feature>
<feature type="transmembrane region" description="Helical" evidence="1">
    <location>
        <begin position="295"/>
        <end position="322"/>
    </location>
</feature>
<protein>
    <recommendedName>
        <fullName evidence="2">Nose resistant-to-fluoxetine protein N-terminal domain-containing protein</fullName>
    </recommendedName>
</protein>
<feature type="transmembrane region" description="Helical" evidence="1">
    <location>
        <begin position="470"/>
        <end position="491"/>
    </location>
</feature>
<feature type="transmembrane region" description="Helical" evidence="1">
    <location>
        <begin position="343"/>
        <end position="361"/>
    </location>
</feature>
<dbReference type="Proteomes" id="UP001142055">
    <property type="component" value="Chromosome 2"/>
</dbReference>
<proteinExistence type="predicted"/>
<accession>A0A9Q0M7Z8</accession>